<dbReference type="Proteomes" id="UP000281549">
    <property type="component" value="Unassembled WGS sequence"/>
</dbReference>
<evidence type="ECO:0000313" key="3">
    <source>
        <dbReference type="Proteomes" id="UP000281549"/>
    </source>
</evidence>
<accession>A0A4P9YSG6</accession>
<name>A0A4P9YSG6_ROZAC</name>
<sequence>MGCGASKNANNAINPLKIEVDDVKVKSKKPLTAESEERLNREREQLEKLKVKMEEKNKLVEENRQRELEKKAARQEEREKKREKVLEKKRENEESGIGGDDISIGGSRVSLSKVLKPVKPPSNYGSKASISTGPQQ</sequence>
<feature type="compositionally biased region" description="Basic and acidic residues" evidence="1">
    <location>
        <begin position="35"/>
        <end position="93"/>
    </location>
</feature>
<feature type="compositionally biased region" description="Polar residues" evidence="1">
    <location>
        <begin position="123"/>
        <end position="136"/>
    </location>
</feature>
<reference evidence="3" key="1">
    <citation type="journal article" date="2018" name="Nat. Microbiol.">
        <title>Leveraging single-cell genomics to expand the fungal tree of life.</title>
        <authorList>
            <person name="Ahrendt S.R."/>
            <person name="Quandt C.A."/>
            <person name="Ciobanu D."/>
            <person name="Clum A."/>
            <person name="Salamov A."/>
            <person name="Andreopoulos B."/>
            <person name="Cheng J.F."/>
            <person name="Woyke T."/>
            <person name="Pelin A."/>
            <person name="Henrissat B."/>
            <person name="Reynolds N.K."/>
            <person name="Benny G.L."/>
            <person name="Smith M.E."/>
            <person name="James T.Y."/>
            <person name="Grigoriev I.V."/>
        </authorList>
    </citation>
    <scope>NUCLEOTIDE SEQUENCE [LARGE SCALE GENOMIC DNA]</scope>
    <source>
        <strain evidence="3">CSF55</strain>
    </source>
</reference>
<organism evidence="2 3">
    <name type="scientific">Rozella allomycis (strain CSF55)</name>
    <dbReference type="NCBI Taxonomy" id="988480"/>
    <lineage>
        <taxon>Eukaryota</taxon>
        <taxon>Fungi</taxon>
        <taxon>Fungi incertae sedis</taxon>
        <taxon>Cryptomycota</taxon>
        <taxon>Cryptomycota incertae sedis</taxon>
        <taxon>Rozella</taxon>
    </lineage>
</organism>
<feature type="region of interest" description="Disordered" evidence="1">
    <location>
        <begin position="21"/>
        <end position="136"/>
    </location>
</feature>
<evidence type="ECO:0000313" key="2">
    <source>
        <dbReference type="EMBL" id="RKP22081.1"/>
    </source>
</evidence>
<dbReference type="AlphaFoldDB" id="A0A4P9YSG6"/>
<gene>
    <name evidence="2" type="ORF">ROZALSC1DRAFT_26554</name>
</gene>
<dbReference type="EMBL" id="ML004911">
    <property type="protein sequence ID" value="RKP22081.1"/>
    <property type="molecule type" value="Genomic_DNA"/>
</dbReference>
<evidence type="ECO:0000256" key="1">
    <source>
        <dbReference type="SAM" id="MobiDB-lite"/>
    </source>
</evidence>
<proteinExistence type="predicted"/>
<protein>
    <submittedName>
        <fullName evidence="2">Uncharacterized protein</fullName>
    </submittedName>
</protein>